<proteinExistence type="inferred from homology"/>
<feature type="domain" description="SHSP" evidence="3">
    <location>
        <begin position="37"/>
        <end position="152"/>
    </location>
</feature>
<sequence length="152" mass="17601">MVKNFNPFDYLEDIFEKEFFQNVAGFDMEKNMDMLKHFGFNLWPPVNIEETAAEVIVSAEIPGLQDARGINLKIKGNTLKIEGELNHGTEILQETKKHRQERRTGKFSRNINLPASVSSRDARATYRHGVLEIRLTKILHDPFETIQVQFIK</sequence>
<dbReference type="InterPro" id="IPR031107">
    <property type="entry name" value="Small_HSP"/>
</dbReference>
<reference evidence="5" key="1">
    <citation type="submission" date="2018-02" db="EMBL/GenBank/DDBJ databases">
        <title>Genome sequence of Desulfocucumis palustris strain NAW-5.</title>
        <authorList>
            <person name="Watanabe M."/>
            <person name="Kojima H."/>
            <person name="Fukui M."/>
        </authorList>
    </citation>
    <scope>NUCLEOTIDE SEQUENCE [LARGE SCALE GENOMIC DNA]</scope>
    <source>
        <strain evidence="5">NAW-5</strain>
    </source>
</reference>
<keyword evidence="4" id="KW-0346">Stress response</keyword>
<accession>A0A2L2X7R2</accession>
<evidence type="ECO:0000259" key="3">
    <source>
        <dbReference type="PROSITE" id="PS01031"/>
    </source>
</evidence>
<dbReference type="SUPFAM" id="SSF49764">
    <property type="entry name" value="HSP20-like chaperones"/>
    <property type="match status" value="1"/>
</dbReference>
<dbReference type="Pfam" id="PF00011">
    <property type="entry name" value="HSP20"/>
    <property type="match status" value="1"/>
</dbReference>
<dbReference type="Proteomes" id="UP000239549">
    <property type="component" value="Unassembled WGS sequence"/>
</dbReference>
<protein>
    <submittedName>
        <fullName evidence="4">Heat shock protein</fullName>
    </submittedName>
</protein>
<organism evidence="4 5">
    <name type="scientific">Desulfocucumis palustris</name>
    <dbReference type="NCBI Taxonomy" id="1898651"/>
    <lineage>
        <taxon>Bacteria</taxon>
        <taxon>Bacillati</taxon>
        <taxon>Bacillota</taxon>
        <taxon>Clostridia</taxon>
        <taxon>Eubacteriales</taxon>
        <taxon>Desulfocucumaceae</taxon>
        <taxon>Desulfocucumis</taxon>
    </lineage>
</organism>
<dbReference type="Gene3D" id="2.60.40.790">
    <property type="match status" value="1"/>
</dbReference>
<evidence type="ECO:0000256" key="1">
    <source>
        <dbReference type="PROSITE-ProRule" id="PRU00285"/>
    </source>
</evidence>
<dbReference type="OrthoDB" id="9811615at2"/>
<dbReference type="RefSeq" id="WP_104370624.1">
    <property type="nucleotide sequence ID" value="NZ_BFAV01000018.1"/>
</dbReference>
<comment type="caution">
    <text evidence="4">The sequence shown here is derived from an EMBL/GenBank/DDBJ whole genome shotgun (WGS) entry which is preliminary data.</text>
</comment>
<keyword evidence="5" id="KW-1185">Reference proteome</keyword>
<gene>
    <name evidence="4" type="ORF">DCCM_0231</name>
</gene>
<dbReference type="CDD" id="cd06464">
    <property type="entry name" value="ACD_sHsps-like"/>
    <property type="match status" value="1"/>
</dbReference>
<dbReference type="PANTHER" id="PTHR11527">
    <property type="entry name" value="HEAT-SHOCK PROTEIN 20 FAMILY MEMBER"/>
    <property type="match status" value="1"/>
</dbReference>
<evidence type="ECO:0000313" key="5">
    <source>
        <dbReference type="Proteomes" id="UP000239549"/>
    </source>
</evidence>
<dbReference type="PROSITE" id="PS01031">
    <property type="entry name" value="SHSP"/>
    <property type="match status" value="1"/>
</dbReference>
<dbReference type="InterPro" id="IPR008978">
    <property type="entry name" value="HSP20-like_chaperone"/>
</dbReference>
<dbReference type="InterPro" id="IPR002068">
    <property type="entry name" value="A-crystallin/Hsp20_dom"/>
</dbReference>
<evidence type="ECO:0000313" key="4">
    <source>
        <dbReference type="EMBL" id="GBF32040.1"/>
    </source>
</evidence>
<dbReference type="AlphaFoldDB" id="A0A2L2X7R2"/>
<dbReference type="EMBL" id="BFAV01000018">
    <property type="protein sequence ID" value="GBF32040.1"/>
    <property type="molecule type" value="Genomic_DNA"/>
</dbReference>
<comment type="similarity">
    <text evidence="1 2">Belongs to the small heat shock protein (HSP20) family.</text>
</comment>
<name>A0A2L2X7R2_9FIRM</name>
<evidence type="ECO:0000256" key="2">
    <source>
        <dbReference type="RuleBase" id="RU003616"/>
    </source>
</evidence>